<dbReference type="InterPro" id="IPR027417">
    <property type="entry name" value="P-loop_NTPase"/>
</dbReference>
<dbReference type="InterPro" id="IPR001270">
    <property type="entry name" value="ClpA/B"/>
</dbReference>
<dbReference type="PRINTS" id="PR00300">
    <property type="entry name" value="CLPPROTEASEA"/>
</dbReference>
<comment type="similarity">
    <text evidence="1">Belongs to the IS21/IS1162 putative ATP-binding protein family.</text>
</comment>
<evidence type="ECO:0000313" key="7">
    <source>
        <dbReference type="EMBL" id="CDQ25666.1"/>
    </source>
</evidence>
<reference evidence="8" key="1">
    <citation type="submission" date="2014-03" db="EMBL/GenBank/DDBJ databases">
        <authorList>
            <person name="Urmite Genomes U."/>
        </authorList>
    </citation>
    <scope>NUCLEOTIDE SEQUENCE [LARGE SCALE GENOMIC DNA]</scope>
    <source>
        <strain evidence="8">HD-03</strain>
    </source>
</reference>
<dbReference type="SMART" id="SM00382">
    <property type="entry name" value="AAA"/>
    <property type="match status" value="1"/>
</dbReference>
<name>A0A024PAA4_9BACI</name>
<dbReference type="PIRSF" id="PIRSF003073">
    <property type="entry name" value="DNAC_TnpB_IstB"/>
    <property type="match status" value="1"/>
</dbReference>
<dbReference type="InterPro" id="IPR003593">
    <property type="entry name" value="AAA+_ATPase"/>
</dbReference>
<dbReference type="InterPro" id="IPR047661">
    <property type="entry name" value="IstB"/>
</dbReference>
<dbReference type="RefSeq" id="WP_231622369.1">
    <property type="nucleotide sequence ID" value="NZ_CCDH010000002.1"/>
</dbReference>
<evidence type="ECO:0000256" key="2">
    <source>
        <dbReference type="ARBA" id="ARBA00022741"/>
    </source>
</evidence>
<dbReference type="NCBIfam" id="NF038214">
    <property type="entry name" value="IS21_help_AAA"/>
    <property type="match status" value="1"/>
</dbReference>
<evidence type="ECO:0000313" key="8">
    <source>
        <dbReference type="Proteomes" id="UP000028868"/>
    </source>
</evidence>
<dbReference type="InterPro" id="IPR002611">
    <property type="entry name" value="IstB_ATP-bd"/>
</dbReference>
<dbReference type="PANTHER" id="PTHR30050:SF4">
    <property type="entry name" value="ATP-BINDING PROTEIN RV3427C IN INSERTION SEQUENCE-RELATED"/>
    <property type="match status" value="1"/>
</dbReference>
<dbReference type="InterPro" id="IPR028350">
    <property type="entry name" value="DNAC/IstB-like"/>
</dbReference>
<dbReference type="EMBL" id="CCDI010000008">
    <property type="protein sequence ID" value="CDQ25666.1"/>
    <property type="molecule type" value="Genomic_DNA"/>
</dbReference>
<dbReference type="Proteomes" id="UP000028868">
    <property type="component" value="Unassembled WGS sequence"/>
</dbReference>
<feature type="domain" description="AAA+ ATPase" evidence="4">
    <location>
        <begin position="98"/>
        <end position="230"/>
    </location>
</feature>
<keyword evidence="2" id="KW-0547">Nucleotide-binding</keyword>
<gene>
    <name evidence="5" type="ORF">BN983_01951</name>
    <name evidence="6" type="ORF">BN983_03015</name>
    <name evidence="7" type="ORF">BN983_04023</name>
</gene>
<dbReference type="PANTHER" id="PTHR30050">
    <property type="entry name" value="CHROMOSOMAL REPLICATION INITIATOR PROTEIN DNAA"/>
    <property type="match status" value="1"/>
</dbReference>
<keyword evidence="3" id="KW-0067">ATP-binding</keyword>
<proteinExistence type="inferred from homology"/>
<dbReference type="GO" id="GO:0006260">
    <property type="term" value="P:DNA replication"/>
    <property type="evidence" value="ECO:0007669"/>
    <property type="project" value="TreeGrafter"/>
</dbReference>
<dbReference type="EMBL" id="CCDI010000002">
    <property type="protein sequence ID" value="CDQ23700.1"/>
    <property type="molecule type" value="Genomic_DNA"/>
</dbReference>
<comment type="caution">
    <text evidence="7">The sequence shown here is derived from an EMBL/GenBank/DDBJ whole genome shotgun (WGS) entry which is preliminary data.</text>
</comment>
<reference evidence="7 8" key="3">
    <citation type="submission" date="2014-05" db="EMBL/GenBank/DDBJ databases">
        <title>Draft genome sequence of Halobacillus karajensis HK-03.</title>
        <authorList>
            <person name="Khelaifia S."/>
            <person name="Croce O."/>
            <person name="Lagier J.C."/>
            <person name="Raoult D."/>
        </authorList>
    </citation>
    <scope>NUCLEOTIDE SEQUENCE [LARGE SCALE GENOMIC DNA]</scope>
    <source>
        <strain evidence="7 8">HD-03</strain>
    </source>
</reference>
<evidence type="ECO:0000259" key="4">
    <source>
        <dbReference type="SMART" id="SM00382"/>
    </source>
</evidence>
<evidence type="ECO:0000313" key="6">
    <source>
        <dbReference type="EMBL" id="CDQ24719.1"/>
    </source>
</evidence>
<evidence type="ECO:0000256" key="3">
    <source>
        <dbReference type="ARBA" id="ARBA00022840"/>
    </source>
</evidence>
<dbReference type="Pfam" id="PF01695">
    <property type="entry name" value="IstB_IS21"/>
    <property type="match status" value="1"/>
</dbReference>
<dbReference type="CDD" id="cd00009">
    <property type="entry name" value="AAA"/>
    <property type="match status" value="1"/>
</dbReference>
<dbReference type="EMBL" id="CCDI010000004">
    <property type="protein sequence ID" value="CDQ24719.1"/>
    <property type="molecule type" value="Genomic_DNA"/>
</dbReference>
<dbReference type="Gene3D" id="3.40.50.300">
    <property type="entry name" value="P-loop containing nucleotide triphosphate hydrolases"/>
    <property type="match status" value="1"/>
</dbReference>
<dbReference type="AlphaFoldDB" id="A0A024PAA4"/>
<sequence length="245" mass="27866">MMNQVIDTYCDSLKLSTIQSEWRTLTEEASKDNIPYHVFLERLLELENQARIERSRQTLLKLSRLPFKKTLDAFDFQRISGVSRRDIQEYMNLSFIEQNQNLIFLGPPGVGKTHLAVSIALEAISKGLKTYFMTAQELVTSLETADAQGKLDKKMRGIAKPSLLIIDEMGYLNLSDNGGHYLFQVISRRYENSSIILTSNKTFSQWGEVLGDGIIATAILDRLLHHSRVFSIDGPSFRMKNKSAE</sequence>
<dbReference type="GO" id="GO:0005524">
    <property type="term" value="F:ATP binding"/>
    <property type="evidence" value="ECO:0007669"/>
    <property type="project" value="UniProtKB-KW"/>
</dbReference>
<dbReference type="SUPFAM" id="SSF52540">
    <property type="entry name" value="P-loop containing nucleoside triphosphate hydrolases"/>
    <property type="match status" value="1"/>
</dbReference>
<reference evidence="7" key="2">
    <citation type="submission" date="2014-03" db="EMBL/GenBank/DDBJ databases">
        <authorList>
            <person name="Urmite Genomes"/>
        </authorList>
    </citation>
    <scope>NUCLEOTIDE SEQUENCE</scope>
    <source>
        <strain evidence="7">HD-03</strain>
    </source>
</reference>
<keyword evidence="8" id="KW-1185">Reference proteome</keyword>
<evidence type="ECO:0000256" key="1">
    <source>
        <dbReference type="ARBA" id="ARBA00008059"/>
    </source>
</evidence>
<organism evidence="7 8">
    <name type="scientific">Halobacillus karajensis</name>
    <dbReference type="NCBI Taxonomy" id="195088"/>
    <lineage>
        <taxon>Bacteria</taxon>
        <taxon>Bacillati</taxon>
        <taxon>Bacillota</taxon>
        <taxon>Bacilli</taxon>
        <taxon>Bacillales</taxon>
        <taxon>Bacillaceae</taxon>
        <taxon>Halobacillus</taxon>
    </lineage>
</organism>
<protein>
    <submittedName>
        <fullName evidence="7">Transposase/IS protein</fullName>
    </submittedName>
</protein>
<accession>A0A024PAA4</accession>
<evidence type="ECO:0000313" key="5">
    <source>
        <dbReference type="EMBL" id="CDQ23700.1"/>
    </source>
</evidence>